<keyword evidence="5" id="KW-0694">RNA-binding</keyword>
<name>A0A1F5ITK4_9BACT</name>
<proteinExistence type="inferred from homology"/>
<evidence type="ECO:0000256" key="1">
    <source>
        <dbReference type="ARBA" id="ARBA00008563"/>
    </source>
</evidence>
<dbReference type="GO" id="GO:0005737">
    <property type="term" value="C:cytoplasm"/>
    <property type="evidence" value="ECO:0007669"/>
    <property type="project" value="UniProtKB-ARBA"/>
</dbReference>
<evidence type="ECO:0000256" key="2">
    <source>
        <dbReference type="ARBA" id="ARBA00022980"/>
    </source>
</evidence>
<evidence type="ECO:0000256" key="3">
    <source>
        <dbReference type="ARBA" id="ARBA00023274"/>
    </source>
</evidence>
<protein>
    <recommendedName>
        <fullName evidence="4 5">50S ribosomal protein L21</fullName>
    </recommendedName>
</protein>
<dbReference type="GO" id="GO:0019843">
    <property type="term" value="F:rRNA binding"/>
    <property type="evidence" value="ECO:0007669"/>
    <property type="project" value="UniProtKB-KW"/>
</dbReference>
<evidence type="ECO:0000313" key="7">
    <source>
        <dbReference type="Proteomes" id="UP000176336"/>
    </source>
</evidence>
<dbReference type="PANTHER" id="PTHR21349">
    <property type="entry name" value="50S RIBOSOMAL PROTEIN L21"/>
    <property type="match status" value="1"/>
</dbReference>
<dbReference type="Proteomes" id="UP000176336">
    <property type="component" value="Unassembled WGS sequence"/>
</dbReference>
<sequence length="102" mass="11569">MLNYAVCEIAGKQYKIIPGRAFEIDLQKESGKDLEVNVLLLSEDGKLKIGSPYLKEKLALTRLEDGKGKKIRVSKFHAKANYRRTIGFRSKTTKVIWSVKKA</sequence>
<dbReference type="InterPro" id="IPR001787">
    <property type="entry name" value="Ribosomal_bL21"/>
</dbReference>
<dbReference type="AlphaFoldDB" id="A0A1F5ITK4"/>
<dbReference type="PANTHER" id="PTHR21349:SF0">
    <property type="entry name" value="LARGE RIBOSOMAL SUBUNIT PROTEIN BL21M"/>
    <property type="match status" value="1"/>
</dbReference>
<keyword evidence="3 5" id="KW-0687">Ribonucleoprotein</keyword>
<dbReference type="NCBIfam" id="TIGR00061">
    <property type="entry name" value="L21"/>
    <property type="match status" value="1"/>
</dbReference>
<dbReference type="SUPFAM" id="SSF141091">
    <property type="entry name" value="L21p-like"/>
    <property type="match status" value="1"/>
</dbReference>
<reference evidence="6 7" key="1">
    <citation type="journal article" date="2016" name="Nat. Commun.">
        <title>Thousands of microbial genomes shed light on interconnected biogeochemical processes in an aquifer system.</title>
        <authorList>
            <person name="Anantharaman K."/>
            <person name="Brown C.T."/>
            <person name="Hug L.A."/>
            <person name="Sharon I."/>
            <person name="Castelle C.J."/>
            <person name="Probst A.J."/>
            <person name="Thomas B.C."/>
            <person name="Singh A."/>
            <person name="Wilkins M.J."/>
            <person name="Karaoz U."/>
            <person name="Brodie E.L."/>
            <person name="Williams K.H."/>
            <person name="Hubbard S.S."/>
            <person name="Banfield J.F."/>
        </authorList>
    </citation>
    <scope>NUCLEOTIDE SEQUENCE [LARGE SCALE GENOMIC DNA]</scope>
</reference>
<dbReference type="EMBL" id="MFCR01000002">
    <property type="protein sequence ID" value="OGE19688.1"/>
    <property type="molecule type" value="Genomic_DNA"/>
</dbReference>
<comment type="function">
    <text evidence="5">This protein binds to 23S rRNA in the presence of protein L20.</text>
</comment>
<evidence type="ECO:0000256" key="4">
    <source>
        <dbReference type="ARBA" id="ARBA00035483"/>
    </source>
</evidence>
<evidence type="ECO:0000256" key="5">
    <source>
        <dbReference type="RuleBase" id="RU000562"/>
    </source>
</evidence>
<organism evidence="6 7">
    <name type="scientific">Candidatus Daviesbacteria bacterium RIFCSPHIGHO2_01_FULL_41_23</name>
    <dbReference type="NCBI Taxonomy" id="1797764"/>
    <lineage>
        <taxon>Bacteria</taxon>
        <taxon>Candidatus Daviesiibacteriota</taxon>
    </lineage>
</organism>
<dbReference type="GO" id="GO:1990904">
    <property type="term" value="C:ribonucleoprotein complex"/>
    <property type="evidence" value="ECO:0007669"/>
    <property type="project" value="UniProtKB-KW"/>
</dbReference>
<dbReference type="InterPro" id="IPR028909">
    <property type="entry name" value="bL21-like"/>
</dbReference>
<keyword evidence="5" id="KW-0699">rRNA-binding</keyword>
<dbReference type="InterPro" id="IPR036164">
    <property type="entry name" value="bL21-like_sf"/>
</dbReference>
<evidence type="ECO:0000313" key="6">
    <source>
        <dbReference type="EMBL" id="OGE19688.1"/>
    </source>
</evidence>
<dbReference type="GO" id="GO:0003735">
    <property type="term" value="F:structural constituent of ribosome"/>
    <property type="evidence" value="ECO:0007669"/>
    <property type="project" value="InterPro"/>
</dbReference>
<dbReference type="GO" id="GO:0005840">
    <property type="term" value="C:ribosome"/>
    <property type="evidence" value="ECO:0007669"/>
    <property type="project" value="UniProtKB-KW"/>
</dbReference>
<gene>
    <name evidence="6" type="ORF">A2871_03455</name>
</gene>
<dbReference type="Pfam" id="PF00829">
    <property type="entry name" value="Ribosomal_L21p"/>
    <property type="match status" value="1"/>
</dbReference>
<dbReference type="GO" id="GO:0006412">
    <property type="term" value="P:translation"/>
    <property type="evidence" value="ECO:0007669"/>
    <property type="project" value="InterPro"/>
</dbReference>
<keyword evidence="2 5" id="KW-0689">Ribosomal protein</keyword>
<comment type="caution">
    <text evidence="6">The sequence shown here is derived from an EMBL/GenBank/DDBJ whole genome shotgun (WGS) entry which is preliminary data.</text>
</comment>
<accession>A0A1F5ITK4</accession>
<comment type="similarity">
    <text evidence="1 5">Belongs to the bacterial ribosomal protein bL21 family.</text>
</comment>